<dbReference type="AlphaFoldDB" id="A0A0F4GRP4"/>
<evidence type="ECO:0000313" key="2">
    <source>
        <dbReference type="EMBL" id="KJX99913.1"/>
    </source>
</evidence>
<dbReference type="Proteomes" id="UP000033647">
    <property type="component" value="Unassembled WGS sequence"/>
</dbReference>
<name>A0A0F4GRP4_9PEZI</name>
<comment type="caution">
    <text evidence="2">The sequence shown here is derived from an EMBL/GenBank/DDBJ whole genome shotgun (WGS) entry which is preliminary data.</text>
</comment>
<sequence length="114" mass="12601">MFVCCSCGTCTTSSSTCNRCSHSECSSCSHMGRPALPSHMPAFPWLADEFAETKTYLPDTRSMIAGIDQTVPWVAHNRYTRWVQAGKPELEGWSDDGWEGKEKGYEGDDEKGLG</sequence>
<feature type="compositionally biased region" description="Basic and acidic residues" evidence="1">
    <location>
        <begin position="98"/>
        <end position="114"/>
    </location>
</feature>
<accession>A0A0F4GRP4</accession>
<keyword evidence="3" id="KW-1185">Reference proteome</keyword>
<proteinExistence type="predicted"/>
<gene>
    <name evidence="2" type="ORF">TI39_contig348g00014</name>
</gene>
<organism evidence="2 3">
    <name type="scientific">Zymoseptoria brevis</name>
    <dbReference type="NCBI Taxonomy" id="1047168"/>
    <lineage>
        <taxon>Eukaryota</taxon>
        <taxon>Fungi</taxon>
        <taxon>Dikarya</taxon>
        <taxon>Ascomycota</taxon>
        <taxon>Pezizomycotina</taxon>
        <taxon>Dothideomycetes</taxon>
        <taxon>Dothideomycetidae</taxon>
        <taxon>Mycosphaerellales</taxon>
        <taxon>Mycosphaerellaceae</taxon>
        <taxon>Zymoseptoria</taxon>
    </lineage>
</organism>
<evidence type="ECO:0000313" key="3">
    <source>
        <dbReference type="Proteomes" id="UP000033647"/>
    </source>
</evidence>
<protein>
    <submittedName>
        <fullName evidence="2">Uncharacterized protein</fullName>
    </submittedName>
</protein>
<reference evidence="2 3" key="1">
    <citation type="submission" date="2015-03" db="EMBL/GenBank/DDBJ databases">
        <title>RNA-seq based gene annotation and comparative genomics of four Zymoseptoria species reveal species-specific pathogenicity related genes and transposable element activity.</title>
        <authorList>
            <person name="Grandaubert J."/>
            <person name="Bhattacharyya A."/>
            <person name="Stukenbrock E.H."/>
        </authorList>
    </citation>
    <scope>NUCLEOTIDE SEQUENCE [LARGE SCALE GENOMIC DNA]</scope>
    <source>
        <strain evidence="2 3">Zb18110</strain>
    </source>
</reference>
<evidence type="ECO:0000256" key="1">
    <source>
        <dbReference type="SAM" id="MobiDB-lite"/>
    </source>
</evidence>
<dbReference type="EMBL" id="LAFY01000340">
    <property type="protein sequence ID" value="KJX99913.1"/>
    <property type="molecule type" value="Genomic_DNA"/>
</dbReference>
<feature type="region of interest" description="Disordered" evidence="1">
    <location>
        <begin position="89"/>
        <end position="114"/>
    </location>
</feature>